<dbReference type="PANTHER" id="PTHR28254:SF1">
    <property type="entry name" value="CYTOCHROME B-C1 COMPLEX SUBUNIT 10, MITOCHONDRIAL"/>
    <property type="match status" value="1"/>
</dbReference>
<dbReference type="PANTHER" id="PTHR28254">
    <property type="entry name" value="CYTOCHROME B-C1 COMPLEX SUBUNIT 10"/>
    <property type="match status" value="1"/>
</dbReference>
<proteinExistence type="predicted"/>
<dbReference type="PhylomeDB" id="A0A060T7C2"/>
<dbReference type="AlphaFoldDB" id="A0A060T7C2"/>
<evidence type="ECO:0000256" key="1">
    <source>
        <dbReference type="SAM" id="Phobius"/>
    </source>
</evidence>
<dbReference type="GO" id="GO:0006122">
    <property type="term" value="P:mitochondrial electron transport, ubiquinol to cytochrome c"/>
    <property type="evidence" value="ECO:0007669"/>
    <property type="project" value="InterPro"/>
</dbReference>
<dbReference type="Pfam" id="PF09796">
    <property type="entry name" value="QCR10"/>
    <property type="match status" value="1"/>
</dbReference>
<accession>A0A060T7C2</accession>
<name>A0A060T7C2_BLAAD</name>
<dbReference type="InterPro" id="IPR019182">
    <property type="entry name" value="Cytochrome_b-c1_su10_fun"/>
</dbReference>
<feature type="transmembrane region" description="Helical" evidence="1">
    <location>
        <begin position="33"/>
        <end position="54"/>
    </location>
</feature>
<sequence length="80" mass="8741">MAVKNYVFAPRYSTGFVVGGISPSSVLRWAPTLGLWGGAAGITLFFLVDSIPIFRRGLYEKLPLVGSRYDDSVDPQDSPF</sequence>
<reference evidence="2" key="1">
    <citation type="submission" date="2014-02" db="EMBL/GenBank/DDBJ databases">
        <authorList>
            <person name="Genoscope - CEA"/>
        </authorList>
    </citation>
    <scope>NUCLEOTIDE SEQUENCE</scope>
    <source>
        <strain evidence="2">LS3</strain>
    </source>
</reference>
<reference evidence="2" key="2">
    <citation type="submission" date="2014-06" db="EMBL/GenBank/DDBJ databases">
        <title>The complete genome of Blastobotrys (Arxula) adeninivorans LS3 - a yeast of biotechnological interest.</title>
        <authorList>
            <person name="Kunze G."/>
            <person name="Gaillardin C."/>
            <person name="Czernicka M."/>
            <person name="Durrens P."/>
            <person name="Martin T."/>
            <person name="Boer E."/>
            <person name="Gabaldon T."/>
            <person name="Cruz J."/>
            <person name="Talla E."/>
            <person name="Marck C."/>
            <person name="Goffeau A."/>
            <person name="Barbe V."/>
            <person name="Baret P."/>
            <person name="Baronian K."/>
            <person name="Beier S."/>
            <person name="Bleykasten C."/>
            <person name="Bode R."/>
            <person name="Casaregola S."/>
            <person name="Despons L."/>
            <person name="Fairhead C."/>
            <person name="Giersberg M."/>
            <person name="Gierski P."/>
            <person name="Hahnel U."/>
            <person name="Hartmann A."/>
            <person name="Jankowska D."/>
            <person name="Jubin C."/>
            <person name="Jung P."/>
            <person name="Lafontaine I."/>
            <person name="Leh-Louis V."/>
            <person name="Lemaire M."/>
            <person name="Marcet-Houben M."/>
            <person name="Mascher M."/>
            <person name="Morel G."/>
            <person name="Richard G.-F."/>
            <person name="Riechen J."/>
            <person name="Sacerdot C."/>
            <person name="Sarkar A."/>
            <person name="Savel G."/>
            <person name="Schacherer J."/>
            <person name="Sherman D."/>
            <person name="Straub M.-L."/>
            <person name="Stein N."/>
            <person name="Thierry A."/>
            <person name="Trautwein-Schult A."/>
            <person name="Westhof E."/>
            <person name="Worch S."/>
            <person name="Dujon B."/>
            <person name="Souciet J.-L."/>
            <person name="Wincker P."/>
            <person name="Scholz U."/>
            <person name="Neuveglise N."/>
        </authorList>
    </citation>
    <scope>NUCLEOTIDE SEQUENCE</scope>
    <source>
        <strain evidence="2">LS3</strain>
    </source>
</reference>
<keyword evidence="1" id="KW-0812">Transmembrane</keyword>
<protein>
    <submittedName>
        <fullName evidence="2">ARAD1B22528p</fullName>
    </submittedName>
</protein>
<evidence type="ECO:0000313" key="2">
    <source>
        <dbReference type="EMBL" id="CDP36853.1"/>
    </source>
</evidence>
<dbReference type="EMBL" id="HG937692">
    <property type="protein sequence ID" value="CDP36853.1"/>
    <property type="molecule type" value="Genomic_DNA"/>
</dbReference>
<dbReference type="GO" id="GO:0005739">
    <property type="term" value="C:mitochondrion"/>
    <property type="evidence" value="ECO:0007669"/>
    <property type="project" value="GOC"/>
</dbReference>
<gene>
    <name evidence="2" type="ORF">GNLVRS02_ARAD1B22528g</name>
</gene>
<keyword evidence="1" id="KW-1133">Transmembrane helix</keyword>
<keyword evidence="1" id="KW-0472">Membrane</keyword>
<organism evidence="2">
    <name type="scientific">Blastobotrys adeninivorans</name>
    <name type="common">Yeast</name>
    <name type="synonym">Arxula adeninivorans</name>
    <dbReference type="NCBI Taxonomy" id="409370"/>
    <lineage>
        <taxon>Eukaryota</taxon>
        <taxon>Fungi</taxon>
        <taxon>Dikarya</taxon>
        <taxon>Ascomycota</taxon>
        <taxon>Saccharomycotina</taxon>
        <taxon>Dipodascomycetes</taxon>
        <taxon>Dipodascales</taxon>
        <taxon>Trichomonascaceae</taxon>
        <taxon>Blastobotrys</taxon>
    </lineage>
</organism>